<organism evidence="4 5">
    <name type="scientific">Cocleimonas flava</name>
    <dbReference type="NCBI Taxonomy" id="634765"/>
    <lineage>
        <taxon>Bacteria</taxon>
        <taxon>Pseudomonadati</taxon>
        <taxon>Pseudomonadota</taxon>
        <taxon>Gammaproteobacteria</taxon>
        <taxon>Thiotrichales</taxon>
        <taxon>Thiotrichaceae</taxon>
        <taxon>Cocleimonas</taxon>
    </lineage>
</organism>
<reference evidence="4 5" key="1">
    <citation type="submission" date="2019-03" db="EMBL/GenBank/DDBJ databases">
        <title>Genomic Encyclopedia of Type Strains, Phase IV (KMG-IV): sequencing the most valuable type-strain genomes for metagenomic binning, comparative biology and taxonomic classification.</title>
        <authorList>
            <person name="Goeker M."/>
        </authorList>
    </citation>
    <scope>NUCLEOTIDE SEQUENCE [LARGE SCALE GENOMIC DNA]</scope>
    <source>
        <strain evidence="4 5">DSM 24830</strain>
    </source>
</reference>
<dbReference type="Gene3D" id="2.60.40.10">
    <property type="entry name" value="Immunoglobulins"/>
    <property type="match status" value="1"/>
</dbReference>
<proteinExistence type="predicted"/>
<dbReference type="Pfam" id="PF16403">
    <property type="entry name" value="Bact_surface_Ig-like"/>
    <property type="match status" value="1"/>
</dbReference>
<evidence type="ECO:0000256" key="1">
    <source>
        <dbReference type="SAM" id="MobiDB-lite"/>
    </source>
</evidence>
<keyword evidence="2" id="KW-0732">Signal</keyword>
<dbReference type="InterPro" id="IPR032179">
    <property type="entry name" value="Cry22Aa_Ig-like"/>
</dbReference>
<evidence type="ECO:0000256" key="2">
    <source>
        <dbReference type="SAM" id="SignalP"/>
    </source>
</evidence>
<sequence>MKLRKLLSYTLIPVALLQLQACGGGGSSSSNNSVNNPVNTANQPNDSTSPTLYMRGSTPLLLALGESFNDPGALAIDDVDGDISDQVLESNDINTNIAGCYTQSFFVTDSAGNSSAESRTVFVGTDAQRHSPNTAPDVLQDAVSTNNYDVVTIDVLSNDSDAECDQLTVVSVSQPALGEAYVNSDNTVSYDPQGNVGSHSFIYTVSDQHGGLSTEGVTVASVDPDDNNDNWPNVVPDTATTSQGATVFIDLLGNDSDADGDVLVLDQVDTPQHGTIVKQDGGVFYTPDAGYIGTDSFYYGVHDNHGHNGSAIVEVNVTQ</sequence>
<protein>
    <submittedName>
        <fullName evidence="4">Uncharacterized protein DUF5011</fullName>
    </submittedName>
</protein>
<comment type="caution">
    <text evidence="4">The sequence shown here is derived from an EMBL/GenBank/DDBJ whole genome shotgun (WGS) entry which is preliminary data.</text>
</comment>
<keyword evidence="5" id="KW-1185">Reference proteome</keyword>
<evidence type="ECO:0000313" key="5">
    <source>
        <dbReference type="Proteomes" id="UP000294887"/>
    </source>
</evidence>
<dbReference type="AlphaFoldDB" id="A0A4R1F6N7"/>
<feature type="compositionally biased region" description="Polar residues" evidence="1">
    <location>
        <begin position="40"/>
        <end position="51"/>
    </location>
</feature>
<feature type="chain" id="PRO_5020912672" evidence="2">
    <location>
        <begin position="24"/>
        <end position="319"/>
    </location>
</feature>
<accession>A0A4R1F6N7</accession>
<dbReference type="Gene3D" id="2.60.40.2810">
    <property type="match status" value="2"/>
</dbReference>
<dbReference type="EMBL" id="SMFQ01000002">
    <property type="protein sequence ID" value="TCJ88224.1"/>
    <property type="molecule type" value="Genomic_DNA"/>
</dbReference>
<feature type="region of interest" description="Disordered" evidence="1">
    <location>
        <begin position="27"/>
        <end position="52"/>
    </location>
</feature>
<gene>
    <name evidence="4" type="ORF">EV695_0064</name>
</gene>
<evidence type="ECO:0000313" key="4">
    <source>
        <dbReference type="EMBL" id="TCJ88224.1"/>
    </source>
</evidence>
<dbReference type="Pfam" id="PF17963">
    <property type="entry name" value="Big_9"/>
    <property type="match status" value="2"/>
</dbReference>
<dbReference type="RefSeq" id="WP_165874583.1">
    <property type="nucleotide sequence ID" value="NZ_BAAAFU010000008.1"/>
</dbReference>
<name>A0A4R1F6N7_9GAMM</name>
<feature type="signal peptide" evidence="2">
    <location>
        <begin position="1"/>
        <end position="23"/>
    </location>
</feature>
<feature type="domain" description="Pesticidal crystal protein Cry22Aa Ig-like" evidence="3">
    <location>
        <begin position="54"/>
        <end position="123"/>
    </location>
</feature>
<feature type="compositionally biased region" description="Low complexity" evidence="1">
    <location>
        <begin position="28"/>
        <end position="39"/>
    </location>
</feature>
<dbReference type="Proteomes" id="UP000294887">
    <property type="component" value="Unassembled WGS sequence"/>
</dbReference>
<evidence type="ECO:0000259" key="3">
    <source>
        <dbReference type="Pfam" id="PF16403"/>
    </source>
</evidence>
<dbReference type="InterPro" id="IPR013783">
    <property type="entry name" value="Ig-like_fold"/>
</dbReference>